<feature type="domain" description="Primosomal protein N' 3' DNA-binding" evidence="9">
    <location>
        <begin position="16"/>
        <end position="114"/>
    </location>
</feature>
<evidence type="ECO:0000256" key="6">
    <source>
        <dbReference type="ARBA" id="ARBA00022840"/>
    </source>
</evidence>
<evidence type="ECO:0000256" key="1">
    <source>
        <dbReference type="ARBA" id="ARBA00022515"/>
    </source>
</evidence>
<dbReference type="Gene3D" id="3.40.1440.60">
    <property type="entry name" value="PriA, 3(prime) DNA-binding domain"/>
    <property type="match status" value="1"/>
</dbReference>
<feature type="binding site" evidence="8">
    <location>
        <position position="421"/>
    </location>
    <ligand>
        <name>Zn(2+)</name>
        <dbReference type="ChEBI" id="CHEBI:29105"/>
        <label>2</label>
    </ligand>
</feature>
<keyword evidence="5 8" id="KW-0862">Zinc</keyword>
<dbReference type="InterPro" id="IPR041222">
    <property type="entry name" value="PriA_3primeBD"/>
</dbReference>
<comment type="subunit">
    <text evidence="8">Component of the replication restart primosome.</text>
</comment>
<evidence type="ECO:0000256" key="8">
    <source>
        <dbReference type="HAMAP-Rule" id="MF_00983"/>
    </source>
</evidence>
<keyword evidence="6 8" id="KW-0067">ATP-binding</keyword>
<accession>A0ABY6P3S2</accession>
<comment type="caution">
    <text evidence="8">As this protein does not have any detectable helicase domains, it probably does not have helicase activity.</text>
</comment>
<keyword evidence="2 8" id="KW-0235">DNA replication</keyword>
<feature type="binding site" evidence="8">
    <location>
        <position position="418"/>
    </location>
    <ligand>
        <name>Zn(2+)</name>
        <dbReference type="ChEBI" id="CHEBI:29105"/>
        <label>2</label>
    </ligand>
</feature>
<dbReference type="Gene3D" id="3.40.50.300">
    <property type="entry name" value="P-loop containing nucleotide triphosphate hydrolases"/>
    <property type="match status" value="1"/>
</dbReference>
<dbReference type="PANTHER" id="PTHR30580:SF0">
    <property type="entry name" value="PRIMOSOMAL PROTEIN N"/>
    <property type="match status" value="1"/>
</dbReference>
<feature type="binding site" evidence="8">
    <location>
        <position position="389"/>
    </location>
    <ligand>
        <name>Zn(2+)</name>
        <dbReference type="ChEBI" id="CHEBI:29105"/>
        <label>1</label>
    </ligand>
</feature>
<dbReference type="InterPro" id="IPR042115">
    <property type="entry name" value="PriA_3primeBD_sf"/>
</dbReference>
<sequence>MVVQRVRASVDPVARVALLVPLAHLDREFDYQVAQEQSDDAQPGVRVRVRFAGRLVDGFVLERAATSGHAGSLGWLDRVVSSEPVLTPEVAALARAVAARTAGVRADVLRLAVPPRHARVEAEVPPKPTAPPPPPEDLPRWAPYPQADGFLAALREGRAPRAAWQALPGEDWPARLAEAAAVTVAGGRSAVLVVPDQRDVDRVHAACARILGEGSVVALAAGLGPAVRYRRWLAALRGQARVVVGPRAAAFAPVTDVGLVAVWDDGDDNHAEPRAPYPHSREVAVLRAHAAGAGLLVAGHARTAEVQALVESGYARDLLAPRAVVRERAPRTTALADTDEQLARDPAARAARIPAIAFAAARAALAVGAPVLVQVPRRGYVPALSCARCREPARCRRCHGPLALPAAAGPDGAGAPVCRWCGVTDTAHRCTACGGRGLRATVVGARRTAEELGRAFAGVPVRTSGAEEVLATVPASAALVVATPGAEPVAEGGYGAALLLDGWALLGRADLRAGEEALRRWMAAAALVRGAEAGGQLVVVAESELATVQALVRWDPVGHAAAELASRAEVGFPPAVAMAALDGVPAALEALVASAELPAGTEVLGPVDSTDAPHGAQGWERLLLRAPRAQGRALAGALAAAQGVRSAHKEADTVRVQVDPHRIG</sequence>
<keyword evidence="10" id="KW-0378">Hydrolase</keyword>
<organism evidence="10 11">
    <name type="scientific">Rhodococcus antarcticus</name>
    <dbReference type="NCBI Taxonomy" id="2987751"/>
    <lineage>
        <taxon>Bacteria</taxon>
        <taxon>Bacillati</taxon>
        <taxon>Actinomycetota</taxon>
        <taxon>Actinomycetes</taxon>
        <taxon>Mycobacteriales</taxon>
        <taxon>Nocardiaceae</taxon>
        <taxon>Rhodococcus</taxon>
    </lineage>
</organism>
<comment type="cofactor">
    <cofactor evidence="8">
        <name>Zn(2+)</name>
        <dbReference type="ChEBI" id="CHEBI:29105"/>
    </cofactor>
    <text evidence="8">Binds 2 zinc ions per subunit.</text>
</comment>
<dbReference type="RefSeq" id="WP_265384253.1">
    <property type="nucleotide sequence ID" value="NZ_CP110615.1"/>
</dbReference>
<dbReference type="InterPro" id="IPR027417">
    <property type="entry name" value="P-loop_NTPase"/>
</dbReference>
<evidence type="ECO:0000256" key="7">
    <source>
        <dbReference type="ARBA" id="ARBA00023125"/>
    </source>
</evidence>
<feature type="binding site" evidence="8">
    <location>
        <position position="395"/>
    </location>
    <ligand>
        <name>Zn(2+)</name>
        <dbReference type="ChEBI" id="CHEBI:29105"/>
        <label>2</label>
    </ligand>
</feature>
<dbReference type="NCBIfam" id="NF011454">
    <property type="entry name" value="PRK14873.1-4"/>
    <property type="match status" value="1"/>
</dbReference>
<evidence type="ECO:0000256" key="2">
    <source>
        <dbReference type="ARBA" id="ARBA00022705"/>
    </source>
</evidence>
<evidence type="ECO:0000256" key="3">
    <source>
        <dbReference type="ARBA" id="ARBA00022723"/>
    </source>
</evidence>
<keyword evidence="1 8" id="KW-0639">Primosome</keyword>
<keyword evidence="4 8" id="KW-0547">Nucleotide-binding</keyword>
<dbReference type="Pfam" id="PF17764">
    <property type="entry name" value="PriA_3primeBD"/>
    <property type="match status" value="1"/>
</dbReference>
<dbReference type="HAMAP" id="MF_00983">
    <property type="entry name" value="PriA"/>
    <property type="match status" value="1"/>
</dbReference>
<name>A0ABY6P3S2_9NOCA</name>
<evidence type="ECO:0000313" key="11">
    <source>
        <dbReference type="Proteomes" id="UP001164965"/>
    </source>
</evidence>
<evidence type="ECO:0000256" key="5">
    <source>
        <dbReference type="ARBA" id="ARBA00022833"/>
    </source>
</evidence>
<feature type="binding site" evidence="8">
    <location>
        <position position="398"/>
    </location>
    <ligand>
        <name>Zn(2+)</name>
        <dbReference type="ChEBI" id="CHEBI:29105"/>
        <label>2</label>
    </ligand>
</feature>
<dbReference type="InterPro" id="IPR005259">
    <property type="entry name" value="PriA"/>
</dbReference>
<feature type="binding site" evidence="8">
    <location>
        <position position="433"/>
    </location>
    <ligand>
        <name>Zn(2+)</name>
        <dbReference type="ChEBI" id="CHEBI:29105"/>
        <label>1</label>
    </ligand>
</feature>
<evidence type="ECO:0000313" key="10">
    <source>
        <dbReference type="EMBL" id="UZJ26149.1"/>
    </source>
</evidence>
<gene>
    <name evidence="8" type="primary">priA</name>
    <name evidence="10" type="ORF">RHODO2019_06975</name>
</gene>
<evidence type="ECO:0000256" key="4">
    <source>
        <dbReference type="ARBA" id="ARBA00022741"/>
    </source>
</evidence>
<keyword evidence="3 8" id="KW-0479">Metal-binding</keyword>
<comment type="similarity">
    <text evidence="8">Belongs to the helicase family. PriA subfamily.</text>
</comment>
<feature type="binding site" evidence="8">
    <location>
        <position position="386"/>
    </location>
    <ligand>
        <name>Zn(2+)</name>
        <dbReference type="ChEBI" id="CHEBI:29105"/>
        <label>1</label>
    </ligand>
</feature>
<keyword evidence="11" id="KW-1185">Reference proteome</keyword>
<evidence type="ECO:0000259" key="9">
    <source>
        <dbReference type="Pfam" id="PF17764"/>
    </source>
</evidence>
<proteinExistence type="inferred from homology"/>
<keyword evidence="7 8" id="KW-0238">DNA-binding</keyword>
<reference evidence="10" key="1">
    <citation type="submission" date="2022-10" db="EMBL/GenBank/DDBJ databases">
        <title>Rhodococcus sp.75.</title>
        <authorList>
            <person name="Sun M."/>
        </authorList>
    </citation>
    <scope>NUCLEOTIDE SEQUENCE</scope>
    <source>
        <strain evidence="10">75</strain>
    </source>
</reference>
<protein>
    <recommendedName>
        <fullName evidence="8">Probable replication restart protein PriA</fullName>
    </recommendedName>
    <alternativeName>
        <fullName evidence="8">Putative ATP-dependent DNA helicase PriA</fullName>
    </alternativeName>
</protein>
<dbReference type="EMBL" id="CP110615">
    <property type="protein sequence ID" value="UZJ26149.1"/>
    <property type="molecule type" value="Genomic_DNA"/>
</dbReference>
<feature type="binding site" evidence="8">
    <location>
        <position position="430"/>
    </location>
    <ligand>
        <name>Zn(2+)</name>
        <dbReference type="ChEBI" id="CHEBI:29105"/>
        <label>1</label>
    </ligand>
</feature>
<dbReference type="GO" id="GO:0016787">
    <property type="term" value="F:hydrolase activity"/>
    <property type="evidence" value="ECO:0007669"/>
    <property type="project" value="UniProtKB-KW"/>
</dbReference>
<dbReference type="PANTHER" id="PTHR30580">
    <property type="entry name" value="PRIMOSOMAL PROTEIN N"/>
    <property type="match status" value="1"/>
</dbReference>
<comment type="function">
    <text evidence="8">Initiates the restart of stalled replication forks, which reloads the replicative helicase on sites other than the origin of replication. Recognizes and binds to abandoned replication forks and remodels them to uncover a helicase loading site. Promotes assembly of the primosome at these replication forks.</text>
</comment>
<dbReference type="Proteomes" id="UP001164965">
    <property type="component" value="Chromosome"/>
</dbReference>